<comment type="caution">
    <text evidence="2">The sequence shown here is derived from an EMBL/GenBank/DDBJ whole genome shotgun (WGS) entry which is preliminary data.</text>
</comment>
<name>A0A420HQE6_9PEZI</name>
<gene>
    <name evidence="2" type="ORF">OnM2_058023</name>
</gene>
<dbReference type="Pfam" id="PF22936">
    <property type="entry name" value="Pol_BBD"/>
    <property type="match status" value="1"/>
</dbReference>
<evidence type="ECO:0000313" key="3">
    <source>
        <dbReference type="Proteomes" id="UP000286134"/>
    </source>
</evidence>
<accession>A0A420HQE6</accession>
<proteinExistence type="predicted"/>
<keyword evidence="3" id="KW-1185">Reference proteome</keyword>
<dbReference type="Proteomes" id="UP000286134">
    <property type="component" value="Unassembled WGS sequence"/>
</dbReference>
<dbReference type="AlphaFoldDB" id="A0A420HQE6"/>
<feature type="domain" description="Retrovirus-related Pol polyprotein from transposon TNT 1-94-like beta-barrel" evidence="1">
    <location>
        <begin position="2"/>
        <end position="47"/>
    </location>
</feature>
<reference evidence="2 3" key="1">
    <citation type="journal article" date="2018" name="BMC Genomics">
        <title>Comparative genome analyses reveal sequence features reflecting distinct modes of host-adaptation between dicot and monocot powdery mildew.</title>
        <authorList>
            <person name="Wu Y."/>
            <person name="Ma X."/>
            <person name="Pan Z."/>
            <person name="Kale S.D."/>
            <person name="Song Y."/>
            <person name="King H."/>
            <person name="Zhang Q."/>
            <person name="Presley C."/>
            <person name="Deng X."/>
            <person name="Wei C.I."/>
            <person name="Xiao S."/>
        </authorList>
    </citation>
    <scope>NUCLEOTIDE SEQUENCE [LARGE SCALE GENOMIC DNA]</scope>
    <source>
        <strain evidence="2">UMSG2</strain>
    </source>
</reference>
<evidence type="ECO:0000259" key="1">
    <source>
        <dbReference type="Pfam" id="PF22936"/>
    </source>
</evidence>
<protein>
    <recommendedName>
        <fullName evidence="1">Retrovirus-related Pol polyprotein from transposon TNT 1-94-like beta-barrel domain-containing protein</fullName>
    </recommendedName>
</protein>
<evidence type="ECO:0000313" key="2">
    <source>
        <dbReference type="EMBL" id="RKF59646.1"/>
    </source>
</evidence>
<organism evidence="2 3">
    <name type="scientific">Erysiphe neolycopersici</name>
    <dbReference type="NCBI Taxonomy" id="212602"/>
    <lineage>
        <taxon>Eukaryota</taxon>
        <taxon>Fungi</taxon>
        <taxon>Dikarya</taxon>
        <taxon>Ascomycota</taxon>
        <taxon>Pezizomycotina</taxon>
        <taxon>Leotiomycetes</taxon>
        <taxon>Erysiphales</taxon>
        <taxon>Erysiphaceae</taxon>
        <taxon>Erysiphe</taxon>
    </lineage>
</organism>
<sequence length="123" mass="14035">MCEGIGDVKIRWEDDERAARQLTIRDVLYIPHSGDNLLSSGILRSKGIDFYTMNDKLHLFKHNKSRILLMGVMTLAQIWKVQHTCTDFAFSLKKITKISLNLSKQEPLPARLGGIWAVNKPVE</sequence>
<dbReference type="EMBL" id="MCFK01005854">
    <property type="protein sequence ID" value="RKF59646.1"/>
    <property type="molecule type" value="Genomic_DNA"/>
</dbReference>
<dbReference type="InterPro" id="IPR054722">
    <property type="entry name" value="PolX-like_BBD"/>
</dbReference>